<dbReference type="Proteomes" id="UP000266723">
    <property type="component" value="Unassembled WGS sequence"/>
</dbReference>
<reference evidence="6 7" key="1">
    <citation type="journal article" date="2020" name="BMC Genomics">
        <title>Intraspecific diversification of the crop wild relative Brassica cretica Lam. using demographic model selection.</title>
        <authorList>
            <person name="Kioukis A."/>
            <person name="Michalopoulou V.A."/>
            <person name="Briers L."/>
            <person name="Pirintsos S."/>
            <person name="Studholme D.J."/>
            <person name="Pavlidis P."/>
            <person name="Sarris P.F."/>
        </authorList>
    </citation>
    <scope>NUCLEOTIDE SEQUENCE [LARGE SCALE GENOMIC DNA]</scope>
    <source>
        <strain evidence="7">cv. PFS-1207/04</strain>
    </source>
</reference>
<organism evidence="6 7">
    <name type="scientific">Brassica cretica</name>
    <name type="common">Mustard</name>
    <dbReference type="NCBI Taxonomy" id="69181"/>
    <lineage>
        <taxon>Eukaryota</taxon>
        <taxon>Viridiplantae</taxon>
        <taxon>Streptophyta</taxon>
        <taxon>Embryophyta</taxon>
        <taxon>Tracheophyta</taxon>
        <taxon>Spermatophyta</taxon>
        <taxon>Magnoliopsida</taxon>
        <taxon>eudicotyledons</taxon>
        <taxon>Gunneridae</taxon>
        <taxon>Pentapetalae</taxon>
        <taxon>rosids</taxon>
        <taxon>malvids</taxon>
        <taxon>Brassicales</taxon>
        <taxon>Brassicaceae</taxon>
        <taxon>Brassiceae</taxon>
        <taxon>Brassica</taxon>
    </lineage>
</organism>
<evidence type="ECO:0000256" key="1">
    <source>
        <dbReference type="ARBA" id="ARBA00022729"/>
    </source>
</evidence>
<dbReference type="EMBL" id="QGKV02000832">
    <property type="protein sequence ID" value="KAF3548051.1"/>
    <property type="molecule type" value="Genomic_DNA"/>
</dbReference>
<dbReference type="PANTHER" id="PTHR32099">
    <property type="entry name" value="CYSTEINE-RICH REPEAT SECRETORY PROTEIN"/>
    <property type="match status" value="1"/>
</dbReference>
<evidence type="ECO:0000256" key="3">
    <source>
        <dbReference type="SAM" id="MobiDB-lite"/>
    </source>
</evidence>
<gene>
    <name evidence="6" type="ORF">DY000_02009816</name>
</gene>
<evidence type="ECO:0000313" key="7">
    <source>
        <dbReference type="Proteomes" id="UP000266723"/>
    </source>
</evidence>
<evidence type="ECO:0000256" key="4">
    <source>
        <dbReference type="SAM" id="SignalP"/>
    </source>
</evidence>
<dbReference type="Pfam" id="PF01657">
    <property type="entry name" value="Stress-antifung"/>
    <property type="match status" value="2"/>
</dbReference>
<feature type="domain" description="Gnk2-homologous" evidence="5">
    <location>
        <begin position="101"/>
        <end position="216"/>
    </location>
</feature>
<evidence type="ECO:0000313" key="6">
    <source>
        <dbReference type="EMBL" id="KAF3548051.1"/>
    </source>
</evidence>
<evidence type="ECO:0000259" key="5">
    <source>
        <dbReference type="PROSITE" id="PS51473"/>
    </source>
</evidence>
<dbReference type="InterPro" id="IPR002902">
    <property type="entry name" value="GNK2"/>
</dbReference>
<dbReference type="InterPro" id="IPR038408">
    <property type="entry name" value="GNK2_sf"/>
</dbReference>
<keyword evidence="2" id="KW-0677">Repeat</keyword>
<evidence type="ECO:0000256" key="2">
    <source>
        <dbReference type="ARBA" id="ARBA00022737"/>
    </source>
</evidence>
<dbReference type="CDD" id="cd23509">
    <property type="entry name" value="Gnk2-like"/>
    <property type="match status" value="2"/>
</dbReference>
<feature type="signal peptide" evidence="4">
    <location>
        <begin position="1"/>
        <end position="21"/>
    </location>
</feature>
<dbReference type="PROSITE" id="PS51473">
    <property type="entry name" value="GNK2"/>
    <property type="match status" value="1"/>
</dbReference>
<sequence length="381" mass="42039">MSLCSILCFVLISFHVASVSALVCWNNRVFTPNDTYYANRRLILSYLPSNVTAQNGLFYNSSIGQEPNRIYATGMCIPGSDLVECSECIRTTSDALIHRYLNPRANLTNGANVTSDLTEFRKIWEDLAVRMIDAASTSKSTPSSSDNYYTANTAALNPFQEIYALMQCTPNLSSSDCKTCLRESVRHYRDRRCCNTRQGTRVRRPSCYFRMEMYTFSKASFVNFSSASPPPHADDQGSKINNGEDLDDGAKNEHQAIFSKSSNPPAKNLSGGCVFGVCTVVFPRQEKNLCHSRQQSAVACDASGKAEGFLAFDWCGGSQVASFARASFILHRSLSEELNEVDKSSISISSHARAVDAVTTELHFSNFNSSRSIAVHLGEVE</sequence>
<name>A0ABQ7C8J5_BRACR</name>
<protein>
    <recommendedName>
        <fullName evidence="5">Gnk2-homologous domain-containing protein</fullName>
    </recommendedName>
</protein>
<dbReference type="Gene3D" id="3.30.430.20">
    <property type="entry name" value="Gnk2 domain, C-X8-C-X2-C motif"/>
    <property type="match status" value="2"/>
</dbReference>
<dbReference type="PANTHER" id="PTHR32099:SF92">
    <property type="entry name" value="CYSTEINE-RICH RECEPTOR-LIKE PROTEIN KINASE 11"/>
    <property type="match status" value="1"/>
</dbReference>
<feature type="region of interest" description="Disordered" evidence="3">
    <location>
        <begin position="227"/>
        <end position="246"/>
    </location>
</feature>
<proteinExistence type="predicted"/>
<feature type="chain" id="PRO_5046260293" description="Gnk2-homologous domain-containing protein" evidence="4">
    <location>
        <begin position="22"/>
        <end position="381"/>
    </location>
</feature>
<accession>A0ABQ7C8J5</accession>
<keyword evidence="7" id="KW-1185">Reference proteome</keyword>
<comment type="caution">
    <text evidence="6">The sequence shown here is derived from an EMBL/GenBank/DDBJ whole genome shotgun (WGS) entry which is preliminary data.</text>
</comment>
<keyword evidence="1 4" id="KW-0732">Signal</keyword>